<proteinExistence type="predicted"/>
<dbReference type="PANTHER" id="PTHR38663">
    <property type="match status" value="1"/>
</dbReference>
<feature type="region of interest" description="Disordered" evidence="1">
    <location>
        <begin position="532"/>
        <end position="552"/>
    </location>
</feature>
<dbReference type="Gene3D" id="3.50.50.60">
    <property type="entry name" value="FAD/NAD(P)-binding domain"/>
    <property type="match status" value="2"/>
</dbReference>
<dbReference type="AlphaFoldDB" id="R0KIP4"/>
<protein>
    <submittedName>
        <fullName evidence="2">Uncharacterized protein</fullName>
    </submittedName>
</protein>
<dbReference type="EMBL" id="KB908526">
    <property type="protein sequence ID" value="EOA89064.1"/>
    <property type="molecule type" value="Genomic_DNA"/>
</dbReference>
<evidence type="ECO:0000313" key="3">
    <source>
        <dbReference type="Proteomes" id="UP000016935"/>
    </source>
</evidence>
<sequence>MHVHDVLIVGAGPAGLAVAARLREHTPSATFTDDEHQRYHWIKKHGRKMNIKNYRKNQDSMPSPPSTPGTSDCGCEQLVLSEEATDMLVLDADGAYWMSKWKRLFKTFHIDYLRSPMFFHVDPADRDALLAYTYEKEREKDIQALPGIAGKEVSKHKKKKKLKQGRFLGGTPDVDERDRKDYFVPRMDLFDAHCDEVVRRYRLGNEMLRHESVTSIEYDEVAKFADAEHDSVISDDGSGDDRKIFRVTTNQGVRFAHIVILAIGPGNAPSIPPVPGLPSIRPHEGFSHAMQIKQFPAPHVAAKIKARQYSSMLIVGGGLTSIQLADLALKRGVNKVWMLMRGPLKVKYFDVDLDWVGKFRNFNQAAFWTADTDEERWGMMMQARNGGSMTPRYRKILDAHIAHGKIALHTYTTLESVSWDPCSKTWTCETSSDEVKLPALDYIVFATGIQSDIRTIPFLQTIQKQYPIKYVGGLPCLNDDLMWDDDVPLFVTGRLAGLRLGPGAPNLVGARVGAERIAWNVDDVLKKLGRSRRDVQDQSDSDSGNEKLESYAAARNNRFGSLVEMDE</sequence>
<dbReference type="GeneID" id="19401996"/>
<gene>
    <name evidence="2" type="ORF">SETTUDRAFT_183803</name>
</gene>
<evidence type="ECO:0000313" key="2">
    <source>
        <dbReference type="EMBL" id="EOA89064.1"/>
    </source>
</evidence>
<dbReference type="eggNOG" id="ENOG502QPIW">
    <property type="taxonomic scope" value="Eukaryota"/>
</dbReference>
<organism evidence="2 3">
    <name type="scientific">Exserohilum turcicum (strain 28A)</name>
    <name type="common">Northern leaf blight fungus</name>
    <name type="synonym">Setosphaeria turcica</name>
    <dbReference type="NCBI Taxonomy" id="671987"/>
    <lineage>
        <taxon>Eukaryota</taxon>
        <taxon>Fungi</taxon>
        <taxon>Dikarya</taxon>
        <taxon>Ascomycota</taxon>
        <taxon>Pezizomycotina</taxon>
        <taxon>Dothideomycetes</taxon>
        <taxon>Pleosporomycetidae</taxon>
        <taxon>Pleosporales</taxon>
        <taxon>Pleosporineae</taxon>
        <taxon>Pleosporaceae</taxon>
        <taxon>Exserohilum</taxon>
    </lineage>
</organism>
<name>R0KIP4_EXST2</name>
<dbReference type="InterPro" id="IPR036188">
    <property type="entry name" value="FAD/NAD-bd_sf"/>
</dbReference>
<dbReference type="Proteomes" id="UP000016935">
    <property type="component" value="Unassembled WGS sequence"/>
</dbReference>
<reference evidence="2 3" key="1">
    <citation type="journal article" date="2012" name="PLoS Pathog.">
        <title>Diverse lifestyles and strategies of plant pathogenesis encoded in the genomes of eighteen Dothideomycetes fungi.</title>
        <authorList>
            <person name="Ohm R.A."/>
            <person name="Feau N."/>
            <person name="Henrissat B."/>
            <person name="Schoch C.L."/>
            <person name="Horwitz B.A."/>
            <person name="Barry K.W."/>
            <person name="Condon B.J."/>
            <person name="Copeland A.C."/>
            <person name="Dhillon B."/>
            <person name="Glaser F."/>
            <person name="Hesse C.N."/>
            <person name="Kosti I."/>
            <person name="LaButti K."/>
            <person name="Lindquist E.A."/>
            <person name="Lucas S."/>
            <person name="Salamov A.A."/>
            <person name="Bradshaw R.E."/>
            <person name="Ciuffetti L."/>
            <person name="Hamelin R.C."/>
            <person name="Kema G.H.J."/>
            <person name="Lawrence C."/>
            <person name="Scott J.A."/>
            <person name="Spatafora J.W."/>
            <person name="Turgeon B.G."/>
            <person name="de Wit P.J.G.M."/>
            <person name="Zhong S."/>
            <person name="Goodwin S.B."/>
            <person name="Grigoriev I.V."/>
        </authorList>
    </citation>
    <scope>NUCLEOTIDE SEQUENCE [LARGE SCALE GENOMIC DNA]</scope>
    <source>
        <strain evidence="3">28A</strain>
    </source>
</reference>
<dbReference type="OrthoDB" id="76038at2759"/>
<dbReference type="RefSeq" id="XP_008023667.1">
    <property type="nucleotide sequence ID" value="XM_008025476.1"/>
</dbReference>
<evidence type="ECO:0000256" key="1">
    <source>
        <dbReference type="SAM" id="MobiDB-lite"/>
    </source>
</evidence>
<dbReference type="SUPFAM" id="SSF51905">
    <property type="entry name" value="FAD/NAD(P)-binding domain"/>
    <property type="match status" value="2"/>
</dbReference>
<reference evidence="2 3" key="2">
    <citation type="journal article" date="2013" name="PLoS Genet.">
        <title>Comparative genome structure, secondary metabolite, and effector coding capacity across Cochliobolus pathogens.</title>
        <authorList>
            <person name="Condon B.J."/>
            <person name="Leng Y."/>
            <person name="Wu D."/>
            <person name="Bushley K.E."/>
            <person name="Ohm R.A."/>
            <person name="Otillar R."/>
            <person name="Martin J."/>
            <person name="Schackwitz W."/>
            <person name="Grimwood J."/>
            <person name="MohdZainudin N."/>
            <person name="Xue C."/>
            <person name="Wang R."/>
            <person name="Manning V.A."/>
            <person name="Dhillon B."/>
            <person name="Tu Z.J."/>
            <person name="Steffenson B.J."/>
            <person name="Salamov A."/>
            <person name="Sun H."/>
            <person name="Lowry S."/>
            <person name="LaButti K."/>
            <person name="Han J."/>
            <person name="Copeland A."/>
            <person name="Lindquist E."/>
            <person name="Barry K."/>
            <person name="Schmutz J."/>
            <person name="Baker S.E."/>
            <person name="Ciuffetti L.M."/>
            <person name="Grigoriev I.V."/>
            <person name="Zhong S."/>
            <person name="Turgeon B.G."/>
        </authorList>
    </citation>
    <scope>NUCLEOTIDE SEQUENCE [LARGE SCALE GENOMIC DNA]</scope>
    <source>
        <strain evidence="3">28A</strain>
    </source>
</reference>
<accession>R0KIP4</accession>
<dbReference type="PANTHER" id="PTHR38663:SF1">
    <property type="entry name" value="L-ORNITHINE N(5)-MONOOXYGENASE"/>
    <property type="match status" value="1"/>
</dbReference>
<dbReference type="HOGENOM" id="CLU_014633_1_1_1"/>
<keyword evidence="3" id="KW-1185">Reference proteome</keyword>